<accession>A0A5A7UTZ8</accession>
<dbReference type="STRING" id="1194695.A0A5A7UTZ8"/>
<protein>
    <submittedName>
        <fullName evidence="2">Allantoinase</fullName>
    </submittedName>
</protein>
<organism evidence="2 3">
    <name type="scientific">Cucumis melo var. makuwa</name>
    <name type="common">Oriental melon</name>
    <dbReference type="NCBI Taxonomy" id="1194695"/>
    <lineage>
        <taxon>Eukaryota</taxon>
        <taxon>Viridiplantae</taxon>
        <taxon>Streptophyta</taxon>
        <taxon>Embryophyta</taxon>
        <taxon>Tracheophyta</taxon>
        <taxon>Spermatophyta</taxon>
        <taxon>Magnoliopsida</taxon>
        <taxon>eudicotyledons</taxon>
        <taxon>Gunneridae</taxon>
        <taxon>Pentapetalae</taxon>
        <taxon>rosids</taxon>
        <taxon>fabids</taxon>
        <taxon>Cucurbitales</taxon>
        <taxon>Cucurbitaceae</taxon>
        <taxon>Benincaseae</taxon>
        <taxon>Cucumis</taxon>
    </lineage>
</organism>
<dbReference type="PANTHER" id="PTHR43668:SF2">
    <property type="entry name" value="ALLANTOINASE"/>
    <property type="match status" value="1"/>
</dbReference>
<dbReference type="GO" id="GO:0005737">
    <property type="term" value="C:cytoplasm"/>
    <property type="evidence" value="ECO:0007669"/>
    <property type="project" value="TreeGrafter"/>
</dbReference>
<dbReference type="Gene3D" id="2.30.40.10">
    <property type="entry name" value="Urease, subunit C, domain 1"/>
    <property type="match status" value="1"/>
</dbReference>
<name>A0A5A7UTZ8_CUCMM</name>
<dbReference type="GO" id="GO:0006145">
    <property type="term" value="P:purine nucleobase catabolic process"/>
    <property type="evidence" value="ECO:0007669"/>
    <property type="project" value="TreeGrafter"/>
</dbReference>
<dbReference type="Gene3D" id="3.20.20.140">
    <property type="entry name" value="Metal-dependent hydrolases"/>
    <property type="match status" value="1"/>
</dbReference>
<reference evidence="2 3" key="1">
    <citation type="submission" date="2019-08" db="EMBL/GenBank/DDBJ databases">
        <title>Draft genome sequences of two oriental melons (Cucumis melo L. var makuwa).</title>
        <authorList>
            <person name="Kwon S.-Y."/>
        </authorList>
    </citation>
    <scope>NUCLEOTIDE SEQUENCE [LARGE SCALE GENOMIC DNA]</scope>
    <source>
        <strain evidence="3">cv. SW 3</strain>
        <tissue evidence="2">Leaf</tissue>
    </source>
</reference>
<dbReference type="InterPro" id="IPR006680">
    <property type="entry name" value="Amidohydro-rel"/>
</dbReference>
<dbReference type="InterPro" id="IPR050138">
    <property type="entry name" value="DHOase/Allantoinase_Hydrolase"/>
</dbReference>
<gene>
    <name evidence="2" type="ORF">E6C27_scaffold96G001620</name>
</gene>
<comment type="caution">
    <text evidence="2">The sequence shown here is derived from an EMBL/GenBank/DDBJ whole genome shotgun (WGS) entry which is preliminary data.</text>
</comment>
<dbReference type="SUPFAM" id="SSF51338">
    <property type="entry name" value="Composite domain of metallo-dependent hydrolases"/>
    <property type="match status" value="1"/>
</dbReference>
<dbReference type="PANTHER" id="PTHR43668">
    <property type="entry name" value="ALLANTOINASE"/>
    <property type="match status" value="1"/>
</dbReference>
<evidence type="ECO:0000313" key="2">
    <source>
        <dbReference type="EMBL" id="KAA0056981.1"/>
    </source>
</evidence>
<feature type="domain" description="Amidohydrolase-related" evidence="1">
    <location>
        <begin position="64"/>
        <end position="147"/>
    </location>
</feature>
<dbReference type="Pfam" id="PF01979">
    <property type="entry name" value="Amidohydro_1"/>
    <property type="match status" value="1"/>
</dbReference>
<dbReference type="AlphaFoldDB" id="A0A5A7UTZ8"/>
<dbReference type="GO" id="GO:0004038">
    <property type="term" value="F:allantoinase activity"/>
    <property type="evidence" value="ECO:0007669"/>
    <property type="project" value="TreeGrafter"/>
</dbReference>
<dbReference type="Proteomes" id="UP000321393">
    <property type="component" value="Unassembled WGS sequence"/>
</dbReference>
<dbReference type="OrthoDB" id="1734934at2759"/>
<proteinExistence type="predicted"/>
<evidence type="ECO:0000259" key="1">
    <source>
        <dbReference type="Pfam" id="PF01979"/>
    </source>
</evidence>
<dbReference type="EMBL" id="SSTE01007279">
    <property type="protein sequence ID" value="KAA0056981.1"/>
    <property type="molecule type" value="Genomic_DNA"/>
</dbReference>
<dbReference type="InterPro" id="IPR011059">
    <property type="entry name" value="Metal-dep_hydrolase_composite"/>
</dbReference>
<evidence type="ECO:0000313" key="3">
    <source>
        <dbReference type="Proteomes" id="UP000321393"/>
    </source>
</evidence>
<sequence>MFPLPRLRRPHLPFAFSVYPYSLRSVPNCQAVFVDPRTFRLTWRAFSPSSSLGQFDLSATWSHAKKRGVTMEQLALWWSERPAKLAGLELKGAIAIGKHADIVAWAPDEEYDVNDIPVYLKHPSISAYMGMKLSGKVLATFVRGQLVYEEKHAPAACGTPILATVTD</sequence>